<dbReference type="InterPro" id="IPR039537">
    <property type="entry name" value="Retrotran_Ty1/copia-like"/>
</dbReference>
<dbReference type="SUPFAM" id="SSF53098">
    <property type="entry name" value="Ribonuclease H-like"/>
    <property type="match status" value="1"/>
</dbReference>
<sequence>MKHKFEVCQIIVNFLRFVKNQFGKSIKKIWSNNGIEYVNFEFSKFVIDQGIIHEITYVNTPQQKKVTKQKNCHLLEVSKALLSQMYVPNVYWEEIVLIVTYLINRLLTCVSQGISSIEHIFLLYHVFECVAFVYSHNPNCGKLDPGAFNCIFIGYPSNIKESSILCANGCHLSLNTILLCQLSISGKEYFRSQVYLKVIICSVFVGCPRHQS</sequence>
<dbReference type="Gene3D" id="3.30.420.10">
    <property type="entry name" value="Ribonuclease H-like superfamily/Ribonuclease H"/>
    <property type="match status" value="1"/>
</dbReference>
<keyword evidence="2" id="KW-1185">Reference proteome</keyword>
<proteinExistence type="predicted"/>
<dbReference type="OrthoDB" id="2663223at2759"/>
<dbReference type="InterPro" id="IPR036397">
    <property type="entry name" value="RNaseH_sf"/>
</dbReference>
<comment type="caution">
    <text evidence="1">The sequence shown here is derived from an EMBL/GenBank/DDBJ whole genome shotgun (WGS) entry which is preliminary data.</text>
</comment>
<dbReference type="PANTHER" id="PTHR42648:SF31">
    <property type="entry name" value="RNA-DIRECTED DNA POLYMERASE"/>
    <property type="match status" value="1"/>
</dbReference>
<reference evidence="1" key="1">
    <citation type="submission" date="2018-05" db="EMBL/GenBank/DDBJ databases">
        <title>Draft genome of Mucuna pruriens seed.</title>
        <authorList>
            <person name="Nnadi N.E."/>
            <person name="Vos R."/>
            <person name="Hasami M.H."/>
            <person name="Devisetty U.K."/>
            <person name="Aguiy J.C."/>
        </authorList>
    </citation>
    <scope>NUCLEOTIDE SEQUENCE [LARGE SCALE GENOMIC DNA]</scope>
    <source>
        <strain evidence="1">JCA_2017</strain>
    </source>
</reference>
<evidence type="ECO:0008006" key="3">
    <source>
        <dbReference type="Google" id="ProtNLM"/>
    </source>
</evidence>
<dbReference type="PANTHER" id="PTHR42648">
    <property type="entry name" value="TRANSPOSASE, PUTATIVE-RELATED"/>
    <property type="match status" value="1"/>
</dbReference>
<organism evidence="1 2">
    <name type="scientific">Mucuna pruriens</name>
    <name type="common">Velvet bean</name>
    <name type="synonym">Dolichos pruriens</name>
    <dbReference type="NCBI Taxonomy" id="157652"/>
    <lineage>
        <taxon>Eukaryota</taxon>
        <taxon>Viridiplantae</taxon>
        <taxon>Streptophyta</taxon>
        <taxon>Embryophyta</taxon>
        <taxon>Tracheophyta</taxon>
        <taxon>Spermatophyta</taxon>
        <taxon>Magnoliopsida</taxon>
        <taxon>eudicotyledons</taxon>
        <taxon>Gunneridae</taxon>
        <taxon>Pentapetalae</taxon>
        <taxon>rosids</taxon>
        <taxon>fabids</taxon>
        <taxon>Fabales</taxon>
        <taxon>Fabaceae</taxon>
        <taxon>Papilionoideae</taxon>
        <taxon>50 kb inversion clade</taxon>
        <taxon>NPAAA clade</taxon>
        <taxon>indigoferoid/millettioid clade</taxon>
        <taxon>Phaseoleae</taxon>
        <taxon>Mucuna</taxon>
    </lineage>
</organism>
<dbReference type="AlphaFoldDB" id="A0A371G827"/>
<dbReference type="Proteomes" id="UP000257109">
    <property type="component" value="Unassembled WGS sequence"/>
</dbReference>
<dbReference type="STRING" id="157652.A0A371G827"/>
<name>A0A371G827_MUCPR</name>
<dbReference type="GO" id="GO:0003676">
    <property type="term" value="F:nucleic acid binding"/>
    <property type="evidence" value="ECO:0007669"/>
    <property type="project" value="InterPro"/>
</dbReference>
<dbReference type="EMBL" id="QJKJ01006443">
    <property type="protein sequence ID" value="RDX86708.1"/>
    <property type="molecule type" value="Genomic_DNA"/>
</dbReference>
<dbReference type="InterPro" id="IPR012337">
    <property type="entry name" value="RNaseH-like_sf"/>
</dbReference>
<protein>
    <recommendedName>
        <fullName evidence="3">Integrase catalytic domain-containing protein</fullName>
    </recommendedName>
</protein>
<accession>A0A371G827</accession>
<feature type="non-terminal residue" evidence="1">
    <location>
        <position position="1"/>
    </location>
</feature>
<gene>
    <name evidence="1" type="ORF">CR513_31928</name>
</gene>
<evidence type="ECO:0000313" key="2">
    <source>
        <dbReference type="Proteomes" id="UP000257109"/>
    </source>
</evidence>
<evidence type="ECO:0000313" key="1">
    <source>
        <dbReference type="EMBL" id="RDX86708.1"/>
    </source>
</evidence>